<feature type="compositionally biased region" description="Low complexity" evidence="9">
    <location>
        <begin position="228"/>
        <end position="257"/>
    </location>
</feature>
<dbReference type="GO" id="GO:0022841">
    <property type="term" value="F:potassium ion leak channel activity"/>
    <property type="evidence" value="ECO:0007669"/>
    <property type="project" value="TreeGrafter"/>
</dbReference>
<dbReference type="PANTHER" id="PTHR11003:SF352">
    <property type="entry name" value="BCDNA.GH04802-RELATED"/>
    <property type="match status" value="1"/>
</dbReference>
<keyword evidence="7 8" id="KW-0407">Ion channel</keyword>
<reference evidence="12" key="1">
    <citation type="submission" date="2020-11" db="EMBL/GenBank/DDBJ databases">
        <authorList>
            <person name="Whitehead M."/>
        </authorList>
    </citation>
    <scope>NUCLEOTIDE SEQUENCE</scope>
    <source>
        <strain evidence="12">EGII</strain>
    </source>
</reference>
<dbReference type="AlphaFoldDB" id="A0A811VC30"/>
<dbReference type="Gene3D" id="1.10.287.70">
    <property type="match status" value="1"/>
</dbReference>
<evidence type="ECO:0000256" key="4">
    <source>
        <dbReference type="ARBA" id="ARBA00022989"/>
    </source>
</evidence>
<feature type="region of interest" description="Disordered" evidence="9">
    <location>
        <begin position="225"/>
        <end position="257"/>
    </location>
</feature>
<evidence type="ECO:0000256" key="8">
    <source>
        <dbReference type="RuleBase" id="RU003857"/>
    </source>
</evidence>
<evidence type="ECO:0000313" key="13">
    <source>
        <dbReference type="Proteomes" id="UP000606786"/>
    </source>
</evidence>
<evidence type="ECO:0000256" key="2">
    <source>
        <dbReference type="ARBA" id="ARBA00022448"/>
    </source>
</evidence>
<feature type="transmembrane region" description="Helical" evidence="10">
    <location>
        <begin position="372"/>
        <end position="395"/>
    </location>
</feature>
<name>A0A811VC30_CERCA</name>
<dbReference type="InterPro" id="IPR003280">
    <property type="entry name" value="2pore_dom_K_chnl"/>
</dbReference>
<gene>
    <name evidence="12" type="ORF">CCAP1982_LOCUS21867</name>
</gene>
<sequence length="418" mass="48515">MSSRRSSFRKRQKPPFERFKDRCRQFTAFMFSNVGIILLVIFYTIGGAFIFQAIELFEYERLRTHKTVKRNFGDECLQEIWEITAQNISFYDNKYYKAKVNEILLKFQRGIAHQNLLDPEVDKQWSFSGAFLYSLTVITTIGYGNISPKSDWGKLVTILYAIIGMPLFLLYLSNIGDVLAKSFKWIYSKVCLCRICPGVARRRIIRERRKLRRLALSKALHDMESRRSSSSTSGSRSSNSSSSSYYSEETETSTQSMSALEIFEEENDSDIEREIRMNTDEITVPLMVCVIIMIRLDCVEWISTNKIKIKFCFKCIHSRSYILAGAILFSRWEEWDYLDGSYFCFISLSSIGFGDLVPGERVITADKDKVEVSFILCAVYLLLGMALIAMCFNLMQEQVIHNVRAIKRAFKSCFRCRR</sequence>
<dbReference type="GO" id="GO:0005886">
    <property type="term" value="C:plasma membrane"/>
    <property type="evidence" value="ECO:0007669"/>
    <property type="project" value="TreeGrafter"/>
</dbReference>
<dbReference type="EMBL" id="CAJHJT010000056">
    <property type="protein sequence ID" value="CAD7013848.1"/>
    <property type="molecule type" value="Genomic_DNA"/>
</dbReference>
<comment type="similarity">
    <text evidence="8">Belongs to the two pore domain potassium channel (TC 1.A.1.8) family.</text>
</comment>
<evidence type="ECO:0000256" key="1">
    <source>
        <dbReference type="ARBA" id="ARBA00004141"/>
    </source>
</evidence>
<dbReference type="PRINTS" id="PR01333">
    <property type="entry name" value="2POREKCHANEL"/>
</dbReference>
<keyword evidence="6 10" id="KW-0472">Membrane</keyword>
<dbReference type="InterPro" id="IPR013099">
    <property type="entry name" value="K_chnl_dom"/>
</dbReference>
<keyword evidence="13" id="KW-1185">Reference proteome</keyword>
<dbReference type="GO" id="GO:0015271">
    <property type="term" value="F:outward rectifier potassium channel activity"/>
    <property type="evidence" value="ECO:0007669"/>
    <property type="project" value="TreeGrafter"/>
</dbReference>
<evidence type="ECO:0000256" key="10">
    <source>
        <dbReference type="SAM" id="Phobius"/>
    </source>
</evidence>
<feature type="transmembrane region" description="Helical" evidence="10">
    <location>
        <begin position="125"/>
        <end position="143"/>
    </location>
</feature>
<dbReference type="SUPFAM" id="SSF81324">
    <property type="entry name" value="Voltage-gated potassium channels"/>
    <property type="match status" value="2"/>
</dbReference>
<evidence type="ECO:0000256" key="9">
    <source>
        <dbReference type="SAM" id="MobiDB-lite"/>
    </source>
</evidence>
<dbReference type="OrthoDB" id="297496at2759"/>
<keyword evidence="4 10" id="KW-1133">Transmembrane helix</keyword>
<feature type="transmembrane region" description="Helical" evidence="10">
    <location>
        <begin position="155"/>
        <end position="173"/>
    </location>
</feature>
<evidence type="ECO:0000256" key="3">
    <source>
        <dbReference type="ARBA" id="ARBA00022692"/>
    </source>
</evidence>
<keyword evidence="3 8" id="KW-0812">Transmembrane</keyword>
<feature type="transmembrane region" description="Helical" evidence="10">
    <location>
        <begin position="28"/>
        <end position="54"/>
    </location>
</feature>
<protein>
    <submittedName>
        <fullName evidence="12">(Mediterranean fruit fly) hypothetical protein</fullName>
    </submittedName>
</protein>
<organism evidence="12 13">
    <name type="scientific">Ceratitis capitata</name>
    <name type="common">Mediterranean fruit fly</name>
    <name type="synonym">Tephritis capitata</name>
    <dbReference type="NCBI Taxonomy" id="7213"/>
    <lineage>
        <taxon>Eukaryota</taxon>
        <taxon>Metazoa</taxon>
        <taxon>Ecdysozoa</taxon>
        <taxon>Arthropoda</taxon>
        <taxon>Hexapoda</taxon>
        <taxon>Insecta</taxon>
        <taxon>Pterygota</taxon>
        <taxon>Neoptera</taxon>
        <taxon>Endopterygota</taxon>
        <taxon>Diptera</taxon>
        <taxon>Brachycera</taxon>
        <taxon>Muscomorpha</taxon>
        <taxon>Tephritoidea</taxon>
        <taxon>Tephritidae</taxon>
        <taxon>Ceratitis</taxon>
        <taxon>Ceratitis</taxon>
    </lineage>
</organism>
<evidence type="ECO:0000256" key="7">
    <source>
        <dbReference type="ARBA" id="ARBA00023303"/>
    </source>
</evidence>
<proteinExistence type="inferred from homology"/>
<dbReference type="GO" id="GO:0030322">
    <property type="term" value="P:stabilization of membrane potential"/>
    <property type="evidence" value="ECO:0007669"/>
    <property type="project" value="TreeGrafter"/>
</dbReference>
<evidence type="ECO:0000256" key="5">
    <source>
        <dbReference type="ARBA" id="ARBA00023065"/>
    </source>
</evidence>
<comment type="subcellular location">
    <subcellularLocation>
        <location evidence="1">Membrane</location>
        <topology evidence="1">Multi-pass membrane protein</topology>
    </subcellularLocation>
</comment>
<evidence type="ECO:0000259" key="11">
    <source>
        <dbReference type="Pfam" id="PF07885"/>
    </source>
</evidence>
<dbReference type="Proteomes" id="UP000606786">
    <property type="component" value="Unassembled WGS sequence"/>
</dbReference>
<evidence type="ECO:0000256" key="6">
    <source>
        <dbReference type="ARBA" id="ARBA00023136"/>
    </source>
</evidence>
<comment type="caution">
    <text evidence="12">The sequence shown here is derived from an EMBL/GenBank/DDBJ whole genome shotgun (WGS) entry which is preliminary data.</text>
</comment>
<keyword evidence="2 8" id="KW-0813">Transport</keyword>
<accession>A0A811VC30</accession>
<feature type="domain" description="Potassium channel" evidence="11">
    <location>
        <begin position="123"/>
        <end position="180"/>
    </location>
</feature>
<feature type="domain" description="Potassium channel" evidence="11">
    <location>
        <begin position="319"/>
        <end position="399"/>
    </location>
</feature>
<dbReference type="PANTHER" id="PTHR11003">
    <property type="entry name" value="POTASSIUM CHANNEL, SUBFAMILY K"/>
    <property type="match status" value="1"/>
</dbReference>
<evidence type="ECO:0000313" key="12">
    <source>
        <dbReference type="EMBL" id="CAD7013848.1"/>
    </source>
</evidence>
<keyword evidence="5 8" id="KW-0406">Ion transport</keyword>
<dbReference type="Pfam" id="PF07885">
    <property type="entry name" value="Ion_trans_2"/>
    <property type="match status" value="2"/>
</dbReference>